<dbReference type="InterPro" id="IPR006076">
    <property type="entry name" value="FAD-dep_OxRdtase"/>
</dbReference>
<feature type="domain" description="FAD dependent oxidoreductase" evidence="2">
    <location>
        <begin position="13"/>
        <end position="359"/>
    </location>
</feature>
<gene>
    <name evidence="4" type="ORF">M0654_08415</name>
</gene>
<name>A0ABT0IQ87_9HYPH</name>
<proteinExistence type="predicted"/>
<dbReference type="SUPFAM" id="SSF54373">
    <property type="entry name" value="FAD-linked reductases, C-terminal domain"/>
    <property type="match status" value="1"/>
</dbReference>
<feature type="domain" description="BFD-like [2Fe-2S]-binding" evidence="3">
    <location>
        <begin position="397"/>
        <end position="447"/>
    </location>
</feature>
<dbReference type="InterPro" id="IPR007419">
    <property type="entry name" value="BFD-like_2Fe2S-bd_dom"/>
</dbReference>
<reference evidence="4 5" key="1">
    <citation type="submission" date="2022-04" db="EMBL/GenBank/DDBJ databases">
        <title>Rhizobium coralii sp. nov., isolated from coral Turbinaria peltata.</title>
        <authorList>
            <person name="Sun H."/>
        </authorList>
    </citation>
    <scope>NUCLEOTIDE SEQUENCE [LARGE SCALE GENOMIC DNA]</scope>
    <source>
        <strain evidence="4 5">NTR19</strain>
    </source>
</reference>
<dbReference type="PANTHER" id="PTHR42720">
    <property type="entry name" value="GLYCEROL-3-PHOSPHATE DEHYDROGENASE"/>
    <property type="match status" value="1"/>
</dbReference>
<dbReference type="EMBL" id="JALPRY010000009">
    <property type="protein sequence ID" value="MCK8780007.1"/>
    <property type="molecule type" value="Genomic_DNA"/>
</dbReference>
<sequence length="462" mass="49724">MSHDVSALPGRFDVAVIGAGVVGCALARRFALAGARVAVIEKAVDILDGASKGNSAILHTGFDAPVGSLEQTCVATGYAEYLEIHGKLGLPLIKSGALVVAWSEEEEALLPTLMEQAHQNGVADVEALDETAMRRAEPGLGKGARAAFRVPREHLIDPWSAPYAYLLQAIENGAEVLRGAEVTAGRRSDNGWVLETSRGTVDVGLVINAAGLWGDLLDEKLIGRRDFHIKPRKGQFVVYDKPAAKLASHILLPVPNKITKGVVVCRTAFGNLLVGPTAEDQDDREHAVLVTETLEALKRRGEEILPALKDQQATAIYAGLRPATEFKDYRITAHDRTYITVGGIRSTGLSAALGIAQHVLKLAELNLAAPADPVWPTVPNISEFFPRDWQTEGHGGIICHCELATKREIQKALDGPVPTNSLAGLKRRTRVTMGRCQGFFCSAELARLTEGHFDRPMAEKAQ</sequence>
<dbReference type="RefSeq" id="WP_248682707.1">
    <property type="nucleotide sequence ID" value="NZ_JALPRY010000009.1"/>
</dbReference>
<dbReference type="InterPro" id="IPR052745">
    <property type="entry name" value="G3P_Oxidase/Oxidoreductase"/>
</dbReference>
<dbReference type="SUPFAM" id="SSF51905">
    <property type="entry name" value="FAD/NAD(P)-binding domain"/>
    <property type="match status" value="1"/>
</dbReference>
<keyword evidence="5" id="KW-1185">Reference proteome</keyword>
<dbReference type="PANTHER" id="PTHR42720:SF1">
    <property type="entry name" value="GLYCEROL 3-PHOSPHATE OXIDASE"/>
    <property type="match status" value="1"/>
</dbReference>
<dbReference type="Gene3D" id="3.50.50.60">
    <property type="entry name" value="FAD/NAD(P)-binding domain"/>
    <property type="match status" value="1"/>
</dbReference>
<dbReference type="Pfam" id="PF04324">
    <property type="entry name" value="Fer2_BFD"/>
    <property type="match status" value="1"/>
</dbReference>
<organism evidence="4 5">
    <name type="scientific">Neorhizobium turbinariae</name>
    <dbReference type="NCBI Taxonomy" id="2937795"/>
    <lineage>
        <taxon>Bacteria</taxon>
        <taxon>Pseudomonadati</taxon>
        <taxon>Pseudomonadota</taxon>
        <taxon>Alphaproteobacteria</taxon>
        <taxon>Hyphomicrobiales</taxon>
        <taxon>Rhizobiaceae</taxon>
        <taxon>Rhizobium/Agrobacterium group</taxon>
        <taxon>Neorhizobium</taxon>
    </lineage>
</organism>
<dbReference type="Proteomes" id="UP001202827">
    <property type="component" value="Unassembled WGS sequence"/>
</dbReference>
<evidence type="ECO:0000256" key="1">
    <source>
        <dbReference type="ARBA" id="ARBA00023002"/>
    </source>
</evidence>
<evidence type="ECO:0000313" key="4">
    <source>
        <dbReference type="EMBL" id="MCK8780007.1"/>
    </source>
</evidence>
<dbReference type="Gene3D" id="1.10.10.1100">
    <property type="entry name" value="BFD-like [2Fe-2S]-binding domain"/>
    <property type="match status" value="1"/>
</dbReference>
<dbReference type="CDD" id="cd19946">
    <property type="entry name" value="GlpA-like_Fer2_BFD-like"/>
    <property type="match status" value="1"/>
</dbReference>
<evidence type="ECO:0000313" key="5">
    <source>
        <dbReference type="Proteomes" id="UP001202827"/>
    </source>
</evidence>
<evidence type="ECO:0000259" key="3">
    <source>
        <dbReference type="Pfam" id="PF04324"/>
    </source>
</evidence>
<comment type="caution">
    <text evidence="4">The sequence shown here is derived from an EMBL/GenBank/DDBJ whole genome shotgun (WGS) entry which is preliminary data.</text>
</comment>
<dbReference type="Pfam" id="PF01266">
    <property type="entry name" value="DAO"/>
    <property type="match status" value="1"/>
</dbReference>
<dbReference type="Gene3D" id="3.30.9.10">
    <property type="entry name" value="D-Amino Acid Oxidase, subunit A, domain 2"/>
    <property type="match status" value="1"/>
</dbReference>
<accession>A0ABT0IQ87</accession>
<dbReference type="InterPro" id="IPR036188">
    <property type="entry name" value="FAD/NAD-bd_sf"/>
</dbReference>
<dbReference type="InterPro" id="IPR041854">
    <property type="entry name" value="BFD-like_2Fe2S-bd_dom_sf"/>
</dbReference>
<evidence type="ECO:0000259" key="2">
    <source>
        <dbReference type="Pfam" id="PF01266"/>
    </source>
</evidence>
<keyword evidence="1" id="KW-0560">Oxidoreductase</keyword>
<protein>
    <submittedName>
        <fullName evidence="4">NAD(P)/FAD-dependent oxidoreductase</fullName>
    </submittedName>
</protein>